<reference evidence="2 3" key="1">
    <citation type="journal article" date="2013" name="Int. J. Syst. Evol. Microbiol.">
        <title>Hoeflea suaedae sp. nov., an endophytic bacterium isolated from the root of the halophyte Suaeda maritima.</title>
        <authorList>
            <person name="Chung E.J."/>
            <person name="Park J.A."/>
            <person name="Pramanik P."/>
            <person name="Bibi F."/>
            <person name="Jeon C.O."/>
            <person name="Chung Y.R."/>
        </authorList>
    </citation>
    <scope>NUCLEOTIDE SEQUENCE [LARGE SCALE GENOMIC DNA]</scope>
    <source>
        <strain evidence="2 3">YC6898</strain>
    </source>
</reference>
<feature type="compositionally biased region" description="Low complexity" evidence="1">
    <location>
        <begin position="1"/>
        <end position="14"/>
    </location>
</feature>
<dbReference type="SUPFAM" id="SSF51126">
    <property type="entry name" value="Pectin lyase-like"/>
    <property type="match status" value="1"/>
</dbReference>
<proteinExistence type="predicted"/>
<organism evidence="2 3">
    <name type="scientific">Pseudohoeflea suaedae</name>
    <dbReference type="NCBI Taxonomy" id="877384"/>
    <lineage>
        <taxon>Bacteria</taxon>
        <taxon>Pseudomonadati</taxon>
        <taxon>Pseudomonadota</taxon>
        <taxon>Alphaproteobacteria</taxon>
        <taxon>Hyphomicrobiales</taxon>
        <taxon>Rhizobiaceae</taxon>
        <taxon>Pseudohoeflea</taxon>
    </lineage>
</organism>
<evidence type="ECO:0000256" key="1">
    <source>
        <dbReference type="SAM" id="MobiDB-lite"/>
    </source>
</evidence>
<evidence type="ECO:0000313" key="2">
    <source>
        <dbReference type="EMBL" id="TDH33806.1"/>
    </source>
</evidence>
<dbReference type="EMBL" id="SMSI01000010">
    <property type="protein sequence ID" value="TDH33806.1"/>
    <property type="molecule type" value="Genomic_DNA"/>
</dbReference>
<gene>
    <name evidence="2" type="ORF">E2A64_17740</name>
</gene>
<feature type="region of interest" description="Disordered" evidence="1">
    <location>
        <begin position="1"/>
        <end position="20"/>
    </location>
</feature>
<dbReference type="AlphaFoldDB" id="A0A4R5PH90"/>
<dbReference type="InterPro" id="IPR030895">
    <property type="entry name" value="T5SS_PEPC_rpt"/>
</dbReference>
<comment type="caution">
    <text evidence="2">The sequence shown here is derived from an EMBL/GenBank/DDBJ whole genome shotgun (WGS) entry which is preliminary data.</text>
</comment>
<accession>A0A4R5PH90</accession>
<evidence type="ECO:0008006" key="4">
    <source>
        <dbReference type="Google" id="ProtNLM"/>
    </source>
</evidence>
<protein>
    <recommendedName>
        <fullName evidence="4">Autotransporter outer membrane beta-barrel domain-containing protein</fullName>
    </recommendedName>
</protein>
<keyword evidence="3" id="KW-1185">Reference proteome</keyword>
<sequence length="411" mass="40782">MRSISAKSTSTSSEAGRRGASRRAIAGRSLLGAALLASTALIALPAGPAFADDLVVDGQDREVINKPVDLDGDEVIVGRSPGSDATLTISDGGELESGAGYIGFDAGAKGTVTVSQGGSWIADGAIFVGVFGEGTLNVSKGGFVKSYDDIVIGYGDGSTGTVTVSGKGSQLVAGDDITVGNYGEGTLNVLDGGYVYAADDVRIGDADGGTGTVTVSGKDARLIAGDDILVGAASEGTLNVLDGGYVRADDNIFLGRFSGSTGTVTVSGKGSRLIAGTGMFVGSEGEGTLNVLDGGYVLVDDSVLYIGEDDGSNGTVTVSGSGSKLRAGKIIVGDEGVADTVEGTLTISRGGIVEVENEIYLGNYDNAQGTLNIGAASGEKAQAAGFLQGADGAAATIVFGIGDGTIVFNHT</sequence>
<feature type="non-terminal residue" evidence="2">
    <location>
        <position position="411"/>
    </location>
</feature>
<dbReference type="InterPro" id="IPR011050">
    <property type="entry name" value="Pectin_lyase_fold/virulence"/>
</dbReference>
<dbReference type="Proteomes" id="UP000295131">
    <property type="component" value="Unassembled WGS sequence"/>
</dbReference>
<evidence type="ECO:0000313" key="3">
    <source>
        <dbReference type="Proteomes" id="UP000295131"/>
    </source>
</evidence>
<name>A0A4R5PH90_9HYPH</name>
<dbReference type="NCBIfam" id="TIGR04393">
    <property type="entry name" value="rpt_T5SS_PEPC"/>
    <property type="match status" value="5"/>
</dbReference>